<accession>A0A944CJE3</accession>
<proteinExistence type="inferred from homology"/>
<dbReference type="PANTHER" id="PTHR42681">
    <property type="entry name" value="MALONYL-COA-ACYL CARRIER PROTEIN TRANSACYLASE, MITOCHONDRIAL"/>
    <property type="match status" value="1"/>
</dbReference>
<dbReference type="InterPro" id="IPR024925">
    <property type="entry name" value="Malonyl_CoA-ACP_transAc"/>
</dbReference>
<dbReference type="SUPFAM" id="SSF55048">
    <property type="entry name" value="Probable ACP-binding domain of malonyl-CoA ACP transacylase"/>
    <property type="match status" value="1"/>
</dbReference>
<evidence type="ECO:0000256" key="1">
    <source>
        <dbReference type="ARBA" id="ARBA00022679"/>
    </source>
</evidence>
<evidence type="ECO:0000313" key="8">
    <source>
        <dbReference type="Proteomes" id="UP000761411"/>
    </source>
</evidence>
<keyword evidence="2 4" id="KW-0012">Acyltransferase</keyword>
<reference evidence="7 8" key="1">
    <citation type="journal article" date="2021" name="Microorganisms">
        <title>Bacterial Dimethylsulfoniopropionate Biosynthesis in the East China Sea.</title>
        <authorList>
            <person name="Liu J."/>
            <person name="Zhang Y."/>
            <person name="Liu J."/>
            <person name="Zhong H."/>
            <person name="Williams B.T."/>
            <person name="Zheng Y."/>
            <person name="Curson A.R.J."/>
            <person name="Sun C."/>
            <person name="Sun H."/>
            <person name="Song D."/>
            <person name="Wagner Mackenzie B."/>
            <person name="Bermejo Martinez A."/>
            <person name="Todd J.D."/>
            <person name="Zhang X.H."/>
        </authorList>
    </citation>
    <scope>NUCLEOTIDE SEQUENCE [LARGE SCALE GENOMIC DNA]</scope>
    <source>
        <strain evidence="7 8">ESS08</strain>
    </source>
</reference>
<dbReference type="InterPro" id="IPR014043">
    <property type="entry name" value="Acyl_transferase_dom"/>
</dbReference>
<feature type="domain" description="Malonyl-CoA:ACP transacylase (MAT)" evidence="6">
    <location>
        <begin position="6"/>
        <end position="306"/>
    </location>
</feature>
<evidence type="ECO:0000256" key="5">
    <source>
        <dbReference type="PIRSR" id="PIRSR000446-1"/>
    </source>
</evidence>
<organism evidence="7 8">
    <name type="scientific">Mesobacillus boroniphilus</name>
    <dbReference type="NCBI Taxonomy" id="308892"/>
    <lineage>
        <taxon>Bacteria</taxon>
        <taxon>Bacillati</taxon>
        <taxon>Bacillota</taxon>
        <taxon>Bacilli</taxon>
        <taxon>Bacillales</taxon>
        <taxon>Bacillaceae</taxon>
        <taxon>Mesobacillus</taxon>
    </lineage>
</organism>
<dbReference type="EC" id="2.3.1.39" evidence="4"/>
<evidence type="ECO:0000256" key="2">
    <source>
        <dbReference type="ARBA" id="ARBA00023315"/>
    </source>
</evidence>
<dbReference type="EMBL" id="QTKX01000001">
    <property type="protein sequence ID" value="MBS8263869.1"/>
    <property type="molecule type" value="Genomic_DNA"/>
</dbReference>
<comment type="catalytic activity">
    <reaction evidence="3 4">
        <text>holo-[ACP] + malonyl-CoA = malonyl-[ACP] + CoA</text>
        <dbReference type="Rhea" id="RHEA:41792"/>
        <dbReference type="Rhea" id="RHEA-COMP:9623"/>
        <dbReference type="Rhea" id="RHEA-COMP:9685"/>
        <dbReference type="ChEBI" id="CHEBI:57287"/>
        <dbReference type="ChEBI" id="CHEBI:57384"/>
        <dbReference type="ChEBI" id="CHEBI:64479"/>
        <dbReference type="ChEBI" id="CHEBI:78449"/>
        <dbReference type="EC" id="2.3.1.39"/>
    </reaction>
</comment>
<dbReference type="RefSeq" id="WP_213367401.1">
    <property type="nucleotide sequence ID" value="NZ_QTKX01000001.1"/>
</dbReference>
<dbReference type="GO" id="GO:0004314">
    <property type="term" value="F:[acyl-carrier-protein] S-malonyltransferase activity"/>
    <property type="evidence" value="ECO:0007669"/>
    <property type="project" value="UniProtKB-EC"/>
</dbReference>
<dbReference type="GO" id="GO:0006633">
    <property type="term" value="P:fatty acid biosynthetic process"/>
    <property type="evidence" value="ECO:0007669"/>
    <property type="project" value="TreeGrafter"/>
</dbReference>
<dbReference type="SUPFAM" id="SSF52151">
    <property type="entry name" value="FabD/lysophospholipase-like"/>
    <property type="match status" value="1"/>
</dbReference>
<name>A0A944CJE3_9BACI</name>
<dbReference type="Gene3D" id="3.40.366.10">
    <property type="entry name" value="Malonyl-Coenzyme A Acyl Carrier Protein, domain 2"/>
    <property type="match status" value="1"/>
</dbReference>
<dbReference type="InterPro" id="IPR050858">
    <property type="entry name" value="Mal-CoA-ACP_Trans/PKS_FabD"/>
</dbReference>
<evidence type="ECO:0000256" key="4">
    <source>
        <dbReference type="PIRNR" id="PIRNR000446"/>
    </source>
</evidence>
<dbReference type="InterPro" id="IPR001227">
    <property type="entry name" value="Ac_transferase_dom_sf"/>
</dbReference>
<feature type="active site" evidence="5">
    <location>
        <position position="86"/>
    </location>
</feature>
<keyword evidence="8" id="KW-1185">Reference proteome</keyword>
<feature type="active site" evidence="5">
    <location>
        <position position="195"/>
    </location>
</feature>
<evidence type="ECO:0000256" key="3">
    <source>
        <dbReference type="ARBA" id="ARBA00048462"/>
    </source>
</evidence>
<gene>
    <name evidence="7" type="primary">mdcH</name>
    <name evidence="7" type="ORF">DYI25_05385</name>
</gene>
<sequence length="311" mass="33840">MKIAYLFPGQGSQKPWMLHTLPKHPAVQQVLNEAREILDGEIDCLDSKESLESTVAVQLSLLIASVAVARAFESEGVRPDIVAGHSVGAFSAAVTSKTIEFADALKLVRLRGRLMEQAFPSGYGMGVVTGTDARTVKEITASCFTEKDPVYAANINASDQITVSGSLEGINRVIDQARKKGARTAELLNVSIPSHCPILETVSHALEEELSGIHMHSPEVPYACNRTARLLRSAEQIRDDLAFNVSHPVKWHDISTILCEFGTRLFIEMPPGNVLTTLAKRALPGARSVSVEENGFKNCLFLGKRYTSIQS</sequence>
<evidence type="ECO:0000313" key="7">
    <source>
        <dbReference type="EMBL" id="MBS8263869.1"/>
    </source>
</evidence>
<keyword evidence="1 4" id="KW-0808">Transferase</keyword>
<comment type="similarity">
    <text evidence="4">Belongs to the fabD family.</text>
</comment>
<protein>
    <recommendedName>
        <fullName evidence="4">Malonyl CoA-acyl carrier protein transacylase</fullName>
        <ecNumber evidence="4">2.3.1.39</ecNumber>
    </recommendedName>
</protein>
<dbReference type="Proteomes" id="UP000761411">
    <property type="component" value="Unassembled WGS sequence"/>
</dbReference>
<evidence type="ECO:0000259" key="6">
    <source>
        <dbReference type="SMART" id="SM00827"/>
    </source>
</evidence>
<dbReference type="NCBIfam" id="TIGR03131">
    <property type="entry name" value="malonate_mdcH"/>
    <property type="match status" value="1"/>
</dbReference>
<dbReference type="SMART" id="SM00827">
    <property type="entry name" value="PKS_AT"/>
    <property type="match status" value="1"/>
</dbReference>
<dbReference type="PIRSF" id="PIRSF000446">
    <property type="entry name" value="Mct"/>
    <property type="match status" value="1"/>
</dbReference>
<dbReference type="Pfam" id="PF00698">
    <property type="entry name" value="Acyl_transf_1"/>
    <property type="match status" value="1"/>
</dbReference>
<dbReference type="PANTHER" id="PTHR42681:SF1">
    <property type="entry name" value="MALONYL-COA-ACYL CARRIER PROTEIN TRANSACYLASE, MITOCHONDRIAL"/>
    <property type="match status" value="1"/>
</dbReference>
<comment type="caution">
    <text evidence="7">The sequence shown here is derived from an EMBL/GenBank/DDBJ whole genome shotgun (WGS) entry which is preliminary data.</text>
</comment>
<dbReference type="GO" id="GO:0005829">
    <property type="term" value="C:cytosol"/>
    <property type="evidence" value="ECO:0007669"/>
    <property type="project" value="TreeGrafter"/>
</dbReference>
<dbReference type="InterPro" id="IPR017554">
    <property type="entry name" value="Malonate_deCOase_MdcHsu"/>
</dbReference>
<dbReference type="AlphaFoldDB" id="A0A944CJE3"/>
<dbReference type="InterPro" id="IPR016036">
    <property type="entry name" value="Malonyl_transacylase_ACP-bd"/>
</dbReference>
<dbReference type="Gene3D" id="3.30.70.250">
    <property type="entry name" value="Malonyl-CoA ACP transacylase, ACP-binding"/>
    <property type="match status" value="1"/>
</dbReference>
<dbReference type="InterPro" id="IPR016035">
    <property type="entry name" value="Acyl_Trfase/lysoPLipase"/>
</dbReference>